<dbReference type="AlphaFoldDB" id="A0AA39UKG8"/>
<accession>A0AA39UKG8</accession>
<sequence>MRNFPNEQLKERYTERDYTKQIELGRTSYDLRIQQDGLVHPGLSPRLLGPNGASVQPNGALLQELVRGFEESKSVIYRLPEGTKLLPVLFCLHEHTKHQSIQLYTVPMTLHQLNTKITKHFQKYSEEMTKSEFEEHYPFI</sequence>
<reference evidence="2" key="1">
    <citation type="submission" date="2023-06" db="EMBL/GenBank/DDBJ databases">
        <authorList>
            <consortium name="Lawrence Berkeley National Laboratory"/>
            <person name="Ahrendt S."/>
            <person name="Sahu N."/>
            <person name="Indic B."/>
            <person name="Wong-Bajracharya J."/>
            <person name="Merenyi Z."/>
            <person name="Ke H.-M."/>
            <person name="Monk M."/>
            <person name="Kocsube S."/>
            <person name="Drula E."/>
            <person name="Lipzen A."/>
            <person name="Balint B."/>
            <person name="Henrissat B."/>
            <person name="Andreopoulos B."/>
            <person name="Martin F.M."/>
            <person name="Harder C.B."/>
            <person name="Rigling D."/>
            <person name="Ford K.L."/>
            <person name="Foster G.D."/>
            <person name="Pangilinan J."/>
            <person name="Papanicolaou A."/>
            <person name="Barry K."/>
            <person name="LaButti K."/>
            <person name="Viragh M."/>
            <person name="Koriabine M."/>
            <person name="Yan M."/>
            <person name="Riley R."/>
            <person name="Champramary S."/>
            <person name="Plett K.L."/>
            <person name="Tsai I.J."/>
            <person name="Slot J."/>
            <person name="Sipos G."/>
            <person name="Plett J."/>
            <person name="Nagy L.G."/>
            <person name="Grigoriev I.V."/>
        </authorList>
    </citation>
    <scope>NUCLEOTIDE SEQUENCE</scope>
    <source>
        <strain evidence="2">ICMP 16352</strain>
    </source>
</reference>
<name>A0AA39UKG8_9AGAR</name>
<dbReference type="EMBL" id="JAUEPR010000001">
    <property type="protein sequence ID" value="KAK0491608.1"/>
    <property type="molecule type" value="Genomic_DNA"/>
</dbReference>
<dbReference type="Pfam" id="PF18648">
    <property type="entry name" value="ADPRTs_Tse2"/>
    <property type="match status" value="1"/>
</dbReference>
<dbReference type="Proteomes" id="UP001175227">
    <property type="component" value="Unassembled WGS sequence"/>
</dbReference>
<evidence type="ECO:0000259" key="1">
    <source>
        <dbReference type="Pfam" id="PF18648"/>
    </source>
</evidence>
<protein>
    <recommendedName>
        <fullName evidence="1">Tse2 ADP-ribosyltransferase toxin domain-containing protein</fullName>
    </recommendedName>
</protein>
<gene>
    <name evidence="2" type="ORF">IW261DRAFT_1389466</name>
</gene>
<keyword evidence="3" id="KW-1185">Reference proteome</keyword>
<evidence type="ECO:0000313" key="2">
    <source>
        <dbReference type="EMBL" id="KAK0491608.1"/>
    </source>
</evidence>
<feature type="domain" description="Tse2 ADP-ribosyltransferase toxin" evidence="1">
    <location>
        <begin position="11"/>
        <end position="133"/>
    </location>
</feature>
<organism evidence="2 3">
    <name type="scientific">Armillaria novae-zelandiae</name>
    <dbReference type="NCBI Taxonomy" id="153914"/>
    <lineage>
        <taxon>Eukaryota</taxon>
        <taxon>Fungi</taxon>
        <taxon>Dikarya</taxon>
        <taxon>Basidiomycota</taxon>
        <taxon>Agaricomycotina</taxon>
        <taxon>Agaricomycetes</taxon>
        <taxon>Agaricomycetidae</taxon>
        <taxon>Agaricales</taxon>
        <taxon>Marasmiineae</taxon>
        <taxon>Physalacriaceae</taxon>
        <taxon>Armillaria</taxon>
    </lineage>
</organism>
<proteinExistence type="predicted"/>
<evidence type="ECO:0000313" key="3">
    <source>
        <dbReference type="Proteomes" id="UP001175227"/>
    </source>
</evidence>
<dbReference type="InterPro" id="IPR041018">
    <property type="entry name" value="ADPRTs_Tse2"/>
</dbReference>
<comment type="caution">
    <text evidence="2">The sequence shown here is derived from an EMBL/GenBank/DDBJ whole genome shotgun (WGS) entry which is preliminary data.</text>
</comment>